<dbReference type="PANTHER" id="PTHR31299:SF0">
    <property type="entry name" value="ESTERASE, PUTATIVE (AFU_ORTHOLOGUE AFUA_1G05850)-RELATED"/>
    <property type="match status" value="1"/>
</dbReference>
<dbReference type="SUPFAM" id="SSF159501">
    <property type="entry name" value="EreA/ChaN-like"/>
    <property type="match status" value="1"/>
</dbReference>
<sequence>MRTILVIMFFFSLQFHNAQTLKIEKLNVSNSKNNDDLSFLKEEIKDRKMVMLGELTHQYGTIFEMKTRVVEYLHKELGFTTFAMESSMYDLWKKNLHQNFNPVDFNNAVYGVWSKTKEFQRLVNYIDKHQLKVIGFDSQISYTNEFIDDFFDFCESNNIKIKLDEEDMAIVLEGVLNDNSFEEYDMKFSAYEKELKRIIKKIKSFKNTELNYYWVQFLKGVLAASRDAYVNTKEAPSYDFLSPEHNIRDAQMSDNILSYIERHPSEKIILWADNIHIINSTASIKDSKSQKFVSMGNHIKNSLGNDVYSLATLHANDSISYRKKWSKTPILMKSFENELVDLGIPNLFVSSNQESMKIQRKNRLVSYLNFYESRLDQLHDGYIFMKHAKDSEPYIAKSTINNQYEAVVLDSLQKENKIIRKKTENTIFKGKVIDLETKAAIPYATVILKKQEIYRVCDINGNFAIPISKQMKKDAIVDISSMGFTPKTIPLNMLSDIIYLNPSVESLEEVVIKAYKTPLSVMKIAVRNIKNNNPTTPFNYQKYTKVKININDKDILDIDLLRKEYDQGYRQLNRSTGRVDQIKWNKNDFGNKIKNTHQLLGRYRQNALRYSNIVHRRKYKKFDLEFIKSKNPDYEGLYVIQFKTNRNKWNYTNRGYPTNYSGKIYINKEDFSIVKIIENWETTLTKTDIEKYGFYDTRMQYSGKLEEVKIKEENTCVYNKHNDGKYYGYEFFNKSYLEYKNNKGKLYYYMFSEDSSLFDVESQDVEVIDYDHHHQNETILRRVKFNKDFWDSFSNTLYKKINGKN</sequence>
<evidence type="ECO:0000313" key="1">
    <source>
        <dbReference type="EMBL" id="MBL7560140.1"/>
    </source>
</evidence>
<dbReference type="InterPro" id="IPR052036">
    <property type="entry name" value="Hydrolase/PRTase-associated"/>
</dbReference>
<dbReference type="CDD" id="cd14728">
    <property type="entry name" value="Ere-like"/>
    <property type="match status" value="1"/>
</dbReference>
<proteinExistence type="predicted"/>
<dbReference type="RefSeq" id="WP_203000596.1">
    <property type="nucleotide sequence ID" value="NZ_JAEMEF010000008.1"/>
</dbReference>
<dbReference type="Gene3D" id="3.30.1870.10">
    <property type="entry name" value="EreA-like, domain 2"/>
    <property type="match status" value="1"/>
</dbReference>
<dbReference type="InterPro" id="IPR008969">
    <property type="entry name" value="CarboxyPept-like_regulatory"/>
</dbReference>
<organism evidence="1 2">
    <name type="scientific">Olleya sediminilitoris</name>
    <dbReference type="NCBI Taxonomy" id="2795739"/>
    <lineage>
        <taxon>Bacteria</taxon>
        <taxon>Pseudomonadati</taxon>
        <taxon>Bacteroidota</taxon>
        <taxon>Flavobacteriia</taxon>
        <taxon>Flavobacteriales</taxon>
        <taxon>Flavobacteriaceae</taxon>
    </lineage>
</organism>
<dbReference type="Pfam" id="PF05139">
    <property type="entry name" value="Erythro_esteras"/>
    <property type="match status" value="1"/>
</dbReference>
<keyword evidence="2" id="KW-1185">Reference proteome</keyword>
<dbReference type="InterPro" id="IPR007815">
    <property type="entry name" value="Emycin_Estase"/>
</dbReference>
<dbReference type="PANTHER" id="PTHR31299">
    <property type="entry name" value="ESTERASE, PUTATIVE (AFU_ORTHOLOGUE AFUA_1G05850)-RELATED"/>
    <property type="match status" value="1"/>
</dbReference>
<evidence type="ECO:0000313" key="2">
    <source>
        <dbReference type="Proteomes" id="UP000605013"/>
    </source>
</evidence>
<dbReference type="Pfam" id="PF13715">
    <property type="entry name" value="CarbopepD_reg_2"/>
    <property type="match status" value="1"/>
</dbReference>
<comment type="caution">
    <text evidence="1">The sequence shown here is derived from an EMBL/GenBank/DDBJ whole genome shotgun (WGS) entry which is preliminary data.</text>
</comment>
<dbReference type="SUPFAM" id="SSF49464">
    <property type="entry name" value="Carboxypeptidase regulatory domain-like"/>
    <property type="match status" value="1"/>
</dbReference>
<name>A0ABS1WLZ0_9FLAO</name>
<dbReference type="EMBL" id="JAEMEF010000008">
    <property type="protein sequence ID" value="MBL7560140.1"/>
    <property type="molecule type" value="Genomic_DNA"/>
</dbReference>
<gene>
    <name evidence="1" type="ORF">JAO71_10030</name>
</gene>
<reference evidence="1 2" key="1">
    <citation type="submission" date="2020-12" db="EMBL/GenBank/DDBJ databases">
        <title>Olleya sediminilitoris sp. nov., isolated from a tidal flat.</title>
        <authorList>
            <person name="Park S."/>
            <person name="Yoon J.-H."/>
        </authorList>
    </citation>
    <scope>NUCLEOTIDE SEQUENCE [LARGE SCALE GENOMIC DNA]</scope>
    <source>
        <strain evidence="1 2">YSTF-M6</strain>
    </source>
</reference>
<protein>
    <submittedName>
        <fullName evidence="1">Erythromycin esterase family protein</fullName>
    </submittedName>
</protein>
<dbReference type="Gene3D" id="1.20.1440.30">
    <property type="entry name" value="Biosynthetic Protein domain"/>
    <property type="match status" value="1"/>
</dbReference>
<dbReference type="Gene3D" id="3.40.1660.10">
    <property type="entry name" value="EreA-like (biosynthetic domain)"/>
    <property type="match status" value="1"/>
</dbReference>
<accession>A0ABS1WLZ0</accession>
<dbReference type="Proteomes" id="UP000605013">
    <property type="component" value="Unassembled WGS sequence"/>
</dbReference>